<dbReference type="Proteomes" id="UP000694522">
    <property type="component" value="Unplaced"/>
</dbReference>
<dbReference type="AlphaFoldDB" id="A0A8B9FHS8"/>
<sequence>WNVRVMRHWHREAVAAPSLTVLKARLDTGAWSKLLYGRCPCRGRGDLNYTSLVFPGKGHGPQSTTDYVNVDPEKRKADFWPCSSPMAAKCVEYTEVKL</sequence>
<reference evidence="1" key="1">
    <citation type="submission" date="2025-08" db="UniProtKB">
        <authorList>
            <consortium name="Ensembl"/>
        </authorList>
    </citation>
    <scope>IDENTIFICATION</scope>
</reference>
<reference evidence="1" key="2">
    <citation type="submission" date="2025-09" db="UniProtKB">
        <authorList>
            <consortium name="Ensembl"/>
        </authorList>
    </citation>
    <scope>IDENTIFICATION</scope>
</reference>
<name>A0A8B9FHS8_9PSIT</name>
<protein>
    <submittedName>
        <fullName evidence="1">Uncharacterized protein</fullName>
    </submittedName>
</protein>
<dbReference type="Ensembl" id="ENSACOT00000008247.1">
    <property type="protein sequence ID" value="ENSACOP00000007965.1"/>
    <property type="gene ID" value="ENSACOG00000005591.1"/>
</dbReference>
<evidence type="ECO:0000313" key="2">
    <source>
        <dbReference type="Proteomes" id="UP000694522"/>
    </source>
</evidence>
<organism evidence="1 2">
    <name type="scientific">Amazona collaria</name>
    <name type="common">yellow-billed parrot</name>
    <dbReference type="NCBI Taxonomy" id="241587"/>
    <lineage>
        <taxon>Eukaryota</taxon>
        <taxon>Metazoa</taxon>
        <taxon>Chordata</taxon>
        <taxon>Craniata</taxon>
        <taxon>Vertebrata</taxon>
        <taxon>Euteleostomi</taxon>
        <taxon>Archelosauria</taxon>
        <taxon>Archosauria</taxon>
        <taxon>Dinosauria</taxon>
        <taxon>Saurischia</taxon>
        <taxon>Theropoda</taxon>
        <taxon>Coelurosauria</taxon>
        <taxon>Aves</taxon>
        <taxon>Neognathae</taxon>
        <taxon>Neoaves</taxon>
        <taxon>Telluraves</taxon>
        <taxon>Australaves</taxon>
        <taxon>Psittaciformes</taxon>
        <taxon>Psittacidae</taxon>
        <taxon>Amazona</taxon>
    </lineage>
</organism>
<keyword evidence="2" id="KW-1185">Reference proteome</keyword>
<dbReference type="Pfam" id="PF15763">
    <property type="entry name" value="DUF4692"/>
    <property type="match status" value="1"/>
</dbReference>
<proteinExistence type="predicted"/>
<dbReference type="InterPro" id="IPR031517">
    <property type="entry name" value="RHEX-like"/>
</dbReference>
<evidence type="ECO:0000313" key="1">
    <source>
        <dbReference type="Ensembl" id="ENSACOP00000007965.1"/>
    </source>
</evidence>
<accession>A0A8B9FHS8</accession>